<feature type="domain" description="CNNM transmembrane" evidence="11">
    <location>
        <begin position="1"/>
        <end position="202"/>
    </location>
</feature>
<dbReference type="SUPFAM" id="SSF54631">
    <property type="entry name" value="CBS-domain pair"/>
    <property type="match status" value="1"/>
</dbReference>
<dbReference type="RefSeq" id="WP_024058756.1">
    <property type="nucleotide sequence ID" value="NZ_JAGZVZ010000005.1"/>
</dbReference>
<dbReference type="InterPro" id="IPR046342">
    <property type="entry name" value="CBS_dom_sf"/>
</dbReference>
<evidence type="ECO:0000259" key="11">
    <source>
        <dbReference type="PROSITE" id="PS51846"/>
    </source>
</evidence>
<dbReference type="PANTHER" id="PTHR43099">
    <property type="entry name" value="UPF0053 PROTEIN YRKA"/>
    <property type="match status" value="1"/>
</dbReference>
<evidence type="ECO:0000256" key="8">
    <source>
        <dbReference type="PROSITE-ProRule" id="PRU01193"/>
    </source>
</evidence>
<name>A0AAJ1BCX6_9ACTO</name>
<dbReference type="EMBL" id="JAKNHJ010000019">
    <property type="protein sequence ID" value="MCG4618583.1"/>
    <property type="molecule type" value="Genomic_DNA"/>
</dbReference>
<evidence type="ECO:0000256" key="7">
    <source>
        <dbReference type="PROSITE-ProRule" id="PRU00703"/>
    </source>
</evidence>
<evidence type="ECO:0000256" key="1">
    <source>
        <dbReference type="ARBA" id="ARBA00004651"/>
    </source>
</evidence>
<dbReference type="Proteomes" id="UP001200537">
    <property type="component" value="Unassembled WGS sequence"/>
</dbReference>
<evidence type="ECO:0000256" key="6">
    <source>
        <dbReference type="ARBA" id="ARBA00023136"/>
    </source>
</evidence>
<dbReference type="PROSITE" id="PS51846">
    <property type="entry name" value="CNNM"/>
    <property type="match status" value="1"/>
</dbReference>
<protein>
    <submittedName>
        <fullName evidence="12">Hemolysin family protein</fullName>
    </submittedName>
</protein>
<dbReference type="Gene3D" id="3.10.580.10">
    <property type="entry name" value="CBS-domain"/>
    <property type="match status" value="1"/>
</dbReference>
<evidence type="ECO:0000313" key="13">
    <source>
        <dbReference type="Proteomes" id="UP001200537"/>
    </source>
</evidence>
<dbReference type="Pfam" id="PF00571">
    <property type="entry name" value="CBS"/>
    <property type="match status" value="1"/>
</dbReference>
<evidence type="ECO:0000313" key="12">
    <source>
        <dbReference type="EMBL" id="MCG4618583.1"/>
    </source>
</evidence>
<evidence type="ECO:0000259" key="10">
    <source>
        <dbReference type="PROSITE" id="PS51371"/>
    </source>
</evidence>
<evidence type="ECO:0000256" key="2">
    <source>
        <dbReference type="ARBA" id="ARBA00022475"/>
    </source>
</evidence>
<keyword evidence="5 8" id="KW-1133">Transmembrane helix</keyword>
<evidence type="ECO:0000256" key="4">
    <source>
        <dbReference type="ARBA" id="ARBA00022737"/>
    </source>
</evidence>
<dbReference type="AlphaFoldDB" id="A0AAJ1BCX6"/>
<keyword evidence="3 8" id="KW-0812">Transmembrane</keyword>
<keyword evidence="4" id="KW-0677">Repeat</keyword>
<comment type="caution">
    <text evidence="12">The sequence shown here is derived from an EMBL/GenBank/DDBJ whole genome shotgun (WGS) entry which is preliminary data.</text>
</comment>
<dbReference type="CDD" id="cd04590">
    <property type="entry name" value="CBS_pair_CorC_HlyC_assoc"/>
    <property type="match status" value="1"/>
</dbReference>
<organism evidence="12 13">
    <name type="scientific">Varibaculum cambriense</name>
    <dbReference type="NCBI Taxonomy" id="184870"/>
    <lineage>
        <taxon>Bacteria</taxon>
        <taxon>Bacillati</taxon>
        <taxon>Actinomycetota</taxon>
        <taxon>Actinomycetes</taxon>
        <taxon>Actinomycetales</taxon>
        <taxon>Actinomycetaceae</taxon>
        <taxon>Varibaculum</taxon>
    </lineage>
</organism>
<dbReference type="Pfam" id="PF01595">
    <property type="entry name" value="CNNM"/>
    <property type="match status" value="1"/>
</dbReference>
<keyword evidence="2" id="KW-1003">Cell membrane</keyword>
<feature type="domain" description="CBS" evidence="10">
    <location>
        <begin position="285"/>
        <end position="341"/>
    </location>
</feature>
<feature type="transmembrane region" description="Helical" evidence="9">
    <location>
        <begin position="56"/>
        <end position="78"/>
    </location>
</feature>
<reference evidence="12" key="1">
    <citation type="submission" date="2022-01" db="EMBL/GenBank/DDBJ databases">
        <title>Collection of gut derived symbiotic bacterial strains cultured from healthy donors.</title>
        <authorList>
            <person name="Lin H."/>
            <person name="Kohout C."/>
            <person name="Waligurski E."/>
            <person name="Pamer E.G."/>
        </authorList>
    </citation>
    <scope>NUCLEOTIDE SEQUENCE</scope>
    <source>
        <strain evidence="12">DFI.7.46</strain>
    </source>
</reference>
<keyword evidence="7" id="KW-0129">CBS domain</keyword>
<gene>
    <name evidence="12" type="ORF">L0M99_08790</name>
</gene>
<evidence type="ECO:0000256" key="3">
    <source>
        <dbReference type="ARBA" id="ARBA00022692"/>
    </source>
</evidence>
<dbReference type="InterPro" id="IPR000644">
    <property type="entry name" value="CBS_dom"/>
</dbReference>
<feature type="domain" description="CBS" evidence="10">
    <location>
        <begin position="220"/>
        <end position="280"/>
    </location>
</feature>
<dbReference type="PROSITE" id="PS51371">
    <property type="entry name" value="CBS"/>
    <property type="match status" value="2"/>
</dbReference>
<keyword evidence="6 8" id="KW-0472">Membrane</keyword>
<comment type="subcellular location">
    <subcellularLocation>
        <location evidence="1">Cell membrane</location>
        <topology evidence="1">Multi-pass membrane protein</topology>
    </subcellularLocation>
</comment>
<evidence type="ECO:0000256" key="5">
    <source>
        <dbReference type="ARBA" id="ARBA00022989"/>
    </source>
</evidence>
<dbReference type="InterPro" id="IPR044751">
    <property type="entry name" value="Ion_transp-like_CBS"/>
</dbReference>
<dbReference type="InterPro" id="IPR002550">
    <property type="entry name" value="CNNM"/>
</dbReference>
<feature type="transmembrane region" description="Helical" evidence="9">
    <location>
        <begin position="99"/>
        <end position="119"/>
    </location>
</feature>
<evidence type="ECO:0000256" key="9">
    <source>
        <dbReference type="SAM" id="Phobius"/>
    </source>
</evidence>
<dbReference type="GO" id="GO:0005886">
    <property type="term" value="C:plasma membrane"/>
    <property type="evidence" value="ECO:0007669"/>
    <property type="project" value="UniProtKB-SubCell"/>
</dbReference>
<proteinExistence type="predicted"/>
<accession>A0AAJ1BCX6</accession>
<dbReference type="PANTHER" id="PTHR43099:SF5">
    <property type="entry name" value="HLYC_CORC FAMILY TRANSPORTER"/>
    <property type="match status" value="1"/>
</dbReference>
<sequence>MSDWLALIIAVALLAANAFFVAGEFAVTSTRSSQIEPLAAQGKRGTKAALWAVKHVSLVLAVSQLGITLASTGLGAVAEPALAHLIARPLDFFGVSPSLTHPIAFVLALIIVVFLHIVLGEMIPKNLTVATSVRVCLVISPHLVRIARALRPIVHALDESANWFVKMLGITPRSEVSQSFTIEEVAAIVAKSTAAGTLRDDLGLLSGTLEFSKEDVRSAMVPRSQLVTLDWPLSAADFEAEVAKTGFSRFPISDESGDLQGYLHLKDVIFADSSAARQASLESWRVRVLPEVSPDEEVEDALRVMQKTGVHLAKVNENGQTIGAIFLEDILEELVGEVRDTMQRSEN</sequence>
<dbReference type="InterPro" id="IPR051676">
    <property type="entry name" value="UPF0053_domain"/>
</dbReference>